<dbReference type="SMART" id="SM00089">
    <property type="entry name" value="PKD"/>
    <property type="match status" value="4"/>
</dbReference>
<feature type="transmembrane region" description="Helical" evidence="2">
    <location>
        <begin position="2188"/>
        <end position="2207"/>
    </location>
</feature>
<dbReference type="InterPro" id="IPR026453">
    <property type="entry name" value="PGF_pre_PGF"/>
</dbReference>
<feature type="domain" description="PKD/Chitinase" evidence="3">
    <location>
        <begin position="1275"/>
        <end position="1355"/>
    </location>
</feature>
<dbReference type="NCBIfam" id="TIGR04213">
    <property type="entry name" value="PGF_pre_PGF"/>
    <property type="match status" value="1"/>
</dbReference>
<dbReference type="InterPro" id="IPR006457">
    <property type="entry name" value="S_layer-rel_Mac"/>
</dbReference>
<feature type="region of interest" description="Disordered" evidence="1">
    <location>
        <begin position="1977"/>
        <end position="1998"/>
    </location>
</feature>
<sequence>MSTGLVSAYDADTNDDGKLNFIKFDENDILENNIILNSSTDGQLSTSAYFSTSDISIGTHTIYFSVQDDEGAWSEIVLDNITVTEAPLSIIDFEPINNSSISIGGSQEFYIKTNENCTIDWYLNNVLIQTNSNISSAYFTFNFSTINSIGSSGGSSSSSSESYFSYPISPTTYAIKAIASNQTETDQKEWICSVSKKVMHPEETWELNDGYALTVALIDIYGDKSLINLSKNGELVDQHIVPSDNYYYYNRTLDGNDQVIIKAFILEVFQGQVDSLIIVGSIEQYSDVGTLDTDPTKLLELEEVWNLGNGYSLKMVDIEEHGNYCLLFLDKNGITVDKRIQDEIDSYVYQRRNKSTNNTETILEIPNLTTFASISGDYVEFSNDYSLNSDVNTLDIIPFVLVQSGSFWDLNNEYSINIDEISPNKKALVTLEKEDLVVDRYIIYENSTYYYNRSNSINETIRQILTINSSKIMDGKYEDYVEFNLEYQVNSDVGTTALDDKKVVSSGEIFELTEGYNLNLISTDLDGDKAFINLTKNDQLVDEDILKIADHYYFNKSVNGTEQIIISFLLDDVFSGEINKVVIVKDIVQNSDVITEEINITNIVKDVVEIRSPVFSGDNLTDLIANDGNSVTFTDFAAFYYDIDDGVGSESITFTGTTDVIGEGDLVYTAELQSVGYEYAGWDDDGQTYDMIGFLAEEYVPIDQNPGILSKLILDSDEKYTLRTGQTLELGEGFAITPKQIDVDGNKVWLELSKDGNFIDDEVFNTVDNTEETAWEYDTTIGGEDDIVMFRVHINEVFQGQVDSLAIIEGIWLINDEVLEIDTGDTFDDLEVNSITTGPSGTITMDNADNEITLNDDSLISVSDGIGIQTADPASGTDALRFFFVKQITEPGTHEIRGTVAEPTAPGDVFTWDEANFAGFYYDIDDDIASESLTATVTVDNRTIAEEDLVYTAKLQSVGYEYAGWDDDGQKYDKIGFLASEYVPIDQDPGILSKLILDSDDKYTLRTGQTLELGEGFAITPKQIDVDGNKVWLELSKDGEFIDDEVFNTLDNTDETAWEYDTTIGGEEDIVMLRVHINEVFQDQVDSLAIIEGVWLISDEVTEIDTSDTFGNLEVSSITTGPSGTIIMDNVDNEISLNKDSTVEIAEGLNFRVADSENDDVRFYPFINYDVIIENEIPTANISSILPNIADVGDLVTFSGTGSDNDGSITAYLWTSDLDGQLSTSENFSTSGLSLGTHTIDFKVQDDDGEWSATDSATVTINELPNVAPIAEIISIDPTTATEDTEITFNGSGTDSDGTIIDYDWNSSIDGQLSTSENFSTSGLSLGTHTIDFKVQDDDGAWSATDSATVTINEKPNVAPTAEIISIDPSTATEDAEITFNGSGTDSDGTIIGYDWNSSIDGQLSTSENFSTSGLSLGTHTINFKVQDDDGVWSDADSVAVNIIDDLAPEVHISAYPLEYISIYNPVTINLNSTDTHLVSTELIIADSEGHEIINLTITNDDPTSATYEYVWNATDKDGLSVLGETYLLFVNSTDTSGNFASDSVNITVDNEKPIVTFKEIKGFTSSNNIVYANSTLLINVSASGTPGDVNSVEYALNSSIISYKKNMSAELIDGNWTAIFDLSCIHDDGQYILTANAIDSAMNVNSTVSDTLIVVDRTSPIFSSTASMYNETHGMVSVISSESIIGQPKVEVNSDVIEIAQNSGKWTGYFQLDTEQIFNVNVTGTDIAGNIGSGSSVIFIEKVEFINGIGLFNNSNIDTLITFNTTNDTIGNIIVTESSDPMANLTDDSVGLYFISVELDSNLKENISNAMIAIPTSSVTLPDGIAANDVSIRYYNETADLWEICPTSIETLDGEEYWITYVDHFSIYGVVVSDTIDPILDSMTPVSGTTFAQDTTSVNIRFNYSDQQSGINVSSIIFNFDDIEITDNSLEITSNYASYNATGLSSGSYTASVTVTDNAGNSVPFSTSFSITDVTVGADDDDSPSSGGGSSGSGSAASGEAFENIAFKAVKTENIIEGLKISYAFDDEQNAIGYINFSALRNYGRVSTMIEVLKGESTMVDEGAPGVVYSNLNIWVGRSGFATEDNIADPRIGFSVAKDWLTENGIDERLVTMYRHNDGKWNALKTTTIGEDTSYIYFEAETLGFSAFAIAADLDDANMPFKTVSEDEISGSGNNTEADIPESKSNNIPGCTMFTSIFILVFACLFRKRKN</sequence>
<keyword evidence="2" id="KW-1133">Transmembrane helix</keyword>
<dbReference type="InterPro" id="IPR022409">
    <property type="entry name" value="PKD/Chitinase_dom"/>
</dbReference>
<proteinExistence type="predicted"/>
<dbReference type="CDD" id="cd00146">
    <property type="entry name" value="PKD"/>
    <property type="match status" value="1"/>
</dbReference>
<evidence type="ECO:0000259" key="3">
    <source>
        <dbReference type="SMART" id="SM00089"/>
    </source>
</evidence>
<dbReference type="EMBL" id="JAVDQI010000008">
    <property type="protein sequence ID" value="MDR6223499.1"/>
    <property type="molecule type" value="Genomic_DNA"/>
</dbReference>
<evidence type="ECO:0000313" key="4">
    <source>
        <dbReference type="EMBL" id="MDR6223499.1"/>
    </source>
</evidence>
<organism evidence="4 5">
    <name type="scientific">Methanococcoides alaskense</name>
    <dbReference type="NCBI Taxonomy" id="325778"/>
    <lineage>
        <taxon>Archaea</taxon>
        <taxon>Methanobacteriati</taxon>
        <taxon>Methanobacteriota</taxon>
        <taxon>Stenosarchaea group</taxon>
        <taxon>Methanomicrobia</taxon>
        <taxon>Methanosarcinales</taxon>
        <taxon>Methanosarcinaceae</taxon>
        <taxon>Methanococcoides</taxon>
    </lineage>
</organism>
<dbReference type="Gene3D" id="2.60.40.4190">
    <property type="match status" value="2"/>
</dbReference>
<dbReference type="Gene3D" id="2.60.40.10">
    <property type="entry name" value="Immunoglobulins"/>
    <property type="match status" value="4"/>
</dbReference>
<accession>A0AA90U1G0</accession>
<feature type="domain" description="PKD/Chitinase" evidence="3">
    <location>
        <begin position="1179"/>
        <end position="1264"/>
    </location>
</feature>
<keyword evidence="2" id="KW-0812">Transmembrane</keyword>
<dbReference type="RefSeq" id="WP_309740836.1">
    <property type="nucleotide sequence ID" value="NZ_JAVDQI010000008.1"/>
</dbReference>
<gene>
    <name evidence="4" type="ORF">J2750_001969</name>
</gene>
<evidence type="ECO:0000256" key="1">
    <source>
        <dbReference type="SAM" id="MobiDB-lite"/>
    </source>
</evidence>
<reference evidence="4 5" key="1">
    <citation type="submission" date="2023-07" db="EMBL/GenBank/DDBJ databases">
        <title>Genomic Encyclopedia of Type Strains, Phase IV (KMG-IV): sequencing the most valuable type-strain genomes for metagenomic binning, comparative biology and taxonomic classification.</title>
        <authorList>
            <person name="Goeker M."/>
        </authorList>
    </citation>
    <scope>NUCLEOTIDE SEQUENCE [LARGE SCALE GENOMIC DNA]</scope>
    <source>
        <strain evidence="4 5">DSM 17273</strain>
    </source>
</reference>
<dbReference type="Proteomes" id="UP001185015">
    <property type="component" value="Unassembled WGS sequence"/>
</dbReference>
<dbReference type="Pfam" id="PF07752">
    <property type="entry name" value="S-layer"/>
    <property type="match status" value="4"/>
</dbReference>
<dbReference type="Pfam" id="PF18911">
    <property type="entry name" value="PKD_4"/>
    <property type="match status" value="1"/>
</dbReference>
<comment type="caution">
    <text evidence="4">The sequence shown here is derived from an EMBL/GenBank/DDBJ whole genome shotgun (WGS) entry which is preliminary data.</text>
</comment>
<protein>
    <submittedName>
        <fullName evidence="4">S-layer protein (TIGR01567 family)</fullName>
    </submittedName>
</protein>
<keyword evidence="5" id="KW-1185">Reference proteome</keyword>
<dbReference type="InterPro" id="IPR000601">
    <property type="entry name" value="PKD_dom"/>
</dbReference>
<evidence type="ECO:0000313" key="5">
    <source>
        <dbReference type="Proteomes" id="UP001185015"/>
    </source>
</evidence>
<dbReference type="InterPro" id="IPR013783">
    <property type="entry name" value="Ig-like_fold"/>
</dbReference>
<dbReference type="SUPFAM" id="SSF49299">
    <property type="entry name" value="PKD domain"/>
    <property type="match status" value="3"/>
</dbReference>
<dbReference type="Gene3D" id="2.60.98.40">
    <property type="match status" value="6"/>
</dbReference>
<name>A0AA90U1G0_9EURY</name>
<keyword evidence="2" id="KW-0472">Membrane</keyword>
<feature type="domain" description="PKD/Chitinase" evidence="3">
    <location>
        <begin position="1366"/>
        <end position="1446"/>
    </location>
</feature>
<dbReference type="NCBIfam" id="TIGR01567">
    <property type="entry name" value="S_layer_rel_Mac"/>
    <property type="match status" value="2"/>
</dbReference>
<dbReference type="InterPro" id="IPR035986">
    <property type="entry name" value="PKD_dom_sf"/>
</dbReference>
<evidence type="ECO:0000256" key="2">
    <source>
        <dbReference type="SAM" id="Phobius"/>
    </source>
</evidence>
<feature type="domain" description="PKD/Chitinase" evidence="3">
    <location>
        <begin position="1900"/>
        <end position="1975"/>
    </location>
</feature>